<dbReference type="RefSeq" id="WP_193110948.1">
    <property type="nucleotide sequence ID" value="NZ_CP041406.1"/>
</dbReference>
<comment type="similarity">
    <text evidence="1">Belongs to the outer membrane factor (OMF) (TC 1.B.17) family.</text>
</comment>
<evidence type="ECO:0000313" key="2">
    <source>
        <dbReference type="EMBL" id="QOP44794.1"/>
    </source>
</evidence>
<keyword evidence="3" id="KW-1185">Reference proteome</keyword>
<dbReference type="PANTHER" id="PTHR30203">
    <property type="entry name" value="OUTER MEMBRANE CATION EFFLUX PROTEIN"/>
    <property type="match status" value="1"/>
</dbReference>
<proteinExistence type="inferred from homology"/>
<organism evidence="2 3">
    <name type="scientific">Sulfurimonas paralvinellae</name>
    <dbReference type="NCBI Taxonomy" id="317658"/>
    <lineage>
        <taxon>Bacteria</taxon>
        <taxon>Pseudomonadati</taxon>
        <taxon>Campylobacterota</taxon>
        <taxon>Epsilonproteobacteria</taxon>
        <taxon>Campylobacterales</taxon>
        <taxon>Sulfurimonadaceae</taxon>
        <taxon>Sulfurimonas</taxon>
    </lineage>
</organism>
<reference evidence="2 3" key="1">
    <citation type="submission" date="2019-07" db="EMBL/GenBank/DDBJ databases">
        <title>Sulfurimonas paralvinellae sp. nov., a novel mesophilic, hydrogen- and sulfur-oxidizing chemolithoautotroph within the Epsilonproteo- bacteria isolated from a deep-sea hydrothermal vent polychaete nest, reclassification of Thiomicrospira denitrificans as Sulfurimonas denitrificans comb. nov. and emended description of the genus Sulfurimonas.</title>
        <authorList>
            <person name="Wang S."/>
            <person name="Jiang L."/>
            <person name="Shao Z."/>
        </authorList>
    </citation>
    <scope>NUCLEOTIDE SEQUENCE [LARGE SCALE GENOMIC DNA]</scope>
    <source>
        <strain evidence="2 3">GO25</strain>
    </source>
</reference>
<name>A0A7M1B4Z4_9BACT</name>
<dbReference type="GO" id="GO:0015562">
    <property type="term" value="F:efflux transmembrane transporter activity"/>
    <property type="evidence" value="ECO:0007669"/>
    <property type="project" value="InterPro"/>
</dbReference>
<evidence type="ECO:0000256" key="1">
    <source>
        <dbReference type="ARBA" id="ARBA00007613"/>
    </source>
</evidence>
<dbReference type="EMBL" id="CP041406">
    <property type="protein sequence ID" value="QOP44794.1"/>
    <property type="molecule type" value="Genomic_DNA"/>
</dbReference>
<dbReference type="InterPro" id="IPR010131">
    <property type="entry name" value="MdtP/NodT-like"/>
</dbReference>
<dbReference type="InterPro" id="IPR003423">
    <property type="entry name" value="OMP_efflux"/>
</dbReference>
<accession>A0A7M1B4Z4</accession>
<protein>
    <submittedName>
        <fullName evidence="2">TolC family protein</fullName>
    </submittedName>
</protein>
<dbReference type="Gene3D" id="1.20.1600.10">
    <property type="entry name" value="Outer membrane efflux proteins (OEP)"/>
    <property type="match status" value="1"/>
</dbReference>
<dbReference type="AlphaFoldDB" id="A0A7M1B4Z4"/>
<dbReference type="SUPFAM" id="SSF56954">
    <property type="entry name" value="Outer membrane efflux proteins (OEP)"/>
    <property type="match status" value="1"/>
</dbReference>
<dbReference type="Pfam" id="PF02321">
    <property type="entry name" value="OEP"/>
    <property type="match status" value="1"/>
</dbReference>
<dbReference type="Proteomes" id="UP000593580">
    <property type="component" value="Chromosome"/>
</dbReference>
<gene>
    <name evidence="2" type="ORF">FM071_00140</name>
</gene>
<dbReference type="PANTHER" id="PTHR30203:SF24">
    <property type="entry name" value="BLR4935 PROTEIN"/>
    <property type="match status" value="1"/>
</dbReference>
<sequence length="391" mass="44709">MKRLLLVPFIVWNLQAQDYKGLLEDALRTSPYLKANALEVKRADEQSSLIQRYKNPTLSLEASQFNPDVGKSEAGYRAVLTQPIRLWGVGDDRAALATATKEEAQGLVTLKRAEFVKVFSLLYNDYITQSALFHLAENEFAISKNIAAITKERYEAGTIAKVKYLRAKVDLTGSKNALNEKKIMQIQSYYKLLAFSGLRDERTLEDNYDFKLSNKAANAQTYTSAKLQYLQSQQKSTNAKAQLNTNKIEWMNLYAEYEAEPDQDIARVGVDIPLALFNTKKEEKRIAALQAKQSELLIQNQKTALGFTLERLQKQLHILGDVISSTKELYNAQKELLKMYEEGYKIATVNLLELQNIKNQMIETKEKEIRLQSLKNKNIVMYNYEVGEYNE</sequence>
<dbReference type="KEGG" id="spal:FM071_00140"/>
<evidence type="ECO:0000313" key="3">
    <source>
        <dbReference type="Proteomes" id="UP000593580"/>
    </source>
</evidence>